<feature type="compositionally biased region" description="Low complexity" evidence="1">
    <location>
        <begin position="384"/>
        <end position="416"/>
    </location>
</feature>
<sequence length="612" mass="67151">MANYPGRRSGLSRFWSLCAALLLSFGLLSCQRAESVKLIRYEVPPARPVPSPLIGQISEVPTPTPLSALGGQLEAAQPQVKILSPQPQQVLEDTSLEVRFQVRGLSIYKDEDWQLGPHLHVILDNQPYRAVYNLDQPLLLSDLSPGTHTIRVFASRPWHESFKTPGAYAQTTFHILAETGENSPAADQPLLTYSRPKGSYGAEPIMLDFYLTDAPLHMVAQESPDDDIPDWQIRCTVNGESFVFDRWQPIYLQGFRPGKNWVQLELIDQQGNAIATPFNNTVRQITYEPGGEDTLSKLVREELTAAEVGRIVDPDYVMPVAEPASPEAEPTLPKPVPKPPAPPESSPVVPFPAVPFQELPEKLREKLPAQSTEQSLEEPPANQGSSPAEPSPENGSNPEEPVGTPVTEPEPSSAPEPAEPEAESAEPPEPPEPPEPSLKSTEKFAEKKSIEESLPDKSGQSPAPTEPVPMPEMNPSAERDRGVINRFKRLRDRVQSNQPPVKVEPPLPSQPEAPLPESAPLEPTPEDSLKFSPAAEPNSPSTSSDEADRRGVNQRLDALPDVEMDADTTTEPKIEPQPMLEIPSQLEADDAAEVELDEPKKPSDRSDFQLTP</sequence>
<protein>
    <recommendedName>
        <fullName evidence="4">FHA domain containing protein</fullName>
    </recommendedName>
</protein>
<keyword evidence="3" id="KW-1185">Reference proteome</keyword>
<evidence type="ECO:0000256" key="1">
    <source>
        <dbReference type="SAM" id="MobiDB-lite"/>
    </source>
</evidence>
<feature type="compositionally biased region" description="Basic and acidic residues" evidence="1">
    <location>
        <begin position="440"/>
        <end position="455"/>
    </location>
</feature>
<feature type="compositionally biased region" description="Basic and acidic residues" evidence="1">
    <location>
        <begin position="597"/>
        <end position="612"/>
    </location>
</feature>
<name>A0A8J7ATN1_9CYAN</name>
<gene>
    <name evidence="2" type="ORF">IQ241_19860</name>
</gene>
<organism evidence="2 3">
    <name type="scientific">Vasconcelosia minhoensis LEGE 07310</name>
    <dbReference type="NCBI Taxonomy" id="915328"/>
    <lineage>
        <taxon>Bacteria</taxon>
        <taxon>Bacillati</taxon>
        <taxon>Cyanobacteriota</taxon>
        <taxon>Cyanophyceae</taxon>
        <taxon>Nodosilineales</taxon>
        <taxon>Cymatolegaceae</taxon>
        <taxon>Vasconcelosia</taxon>
        <taxon>Vasconcelosia minhoensis</taxon>
    </lineage>
</organism>
<feature type="compositionally biased region" description="Pro residues" evidence="1">
    <location>
        <begin position="332"/>
        <end position="353"/>
    </location>
</feature>
<evidence type="ECO:0000313" key="2">
    <source>
        <dbReference type="EMBL" id="MBE9079524.1"/>
    </source>
</evidence>
<dbReference type="Proteomes" id="UP000636505">
    <property type="component" value="Unassembled WGS sequence"/>
</dbReference>
<evidence type="ECO:0000313" key="3">
    <source>
        <dbReference type="Proteomes" id="UP000636505"/>
    </source>
</evidence>
<feature type="region of interest" description="Disordered" evidence="1">
    <location>
        <begin position="321"/>
        <end position="612"/>
    </location>
</feature>
<accession>A0A8J7ATN1</accession>
<feature type="compositionally biased region" description="Acidic residues" evidence="1">
    <location>
        <begin position="587"/>
        <end position="596"/>
    </location>
</feature>
<dbReference type="PROSITE" id="PS51257">
    <property type="entry name" value="PROKAR_LIPOPROTEIN"/>
    <property type="match status" value="1"/>
</dbReference>
<comment type="caution">
    <text evidence="2">The sequence shown here is derived from an EMBL/GenBank/DDBJ whole genome shotgun (WGS) entry which is preliminary data.</text>
</comment>
<evidence type="ECO:0008006" key="4">
    <source>
        <dbReference type="Google" id="ProtNLM"/>
    </source>
</evidence>
<feature type="compositionally biased region" description="Pro residues" evidence="1">
    <location>
        <begin position="427"/>
        <end position="436"/>
    </location>
</feature>
<reference evidence="2" key="1">
    <citation type="submission" date="2020-10" db="EMBL/GenBank/DDBJ databases">
        <authorList>
            <person name="Castelo-Branco R."/>
            <person name="Eusebio N."/>
            <person name="Adriana R."/>
            <person name="Vieira A."/>
            <person name="Brugerolle De Fraissinette N."/>
            <person name="Rezende De Castro R."/>
            <person name="Schneider M.P."/>
            <person name="Vasconcelos V."/>
            <person name="Leao P.N."/>
        </authorList>
    </citation>
    <scope>NUCLEOTIDE SEQUENCE</scope>
    <source>
        <strain evidence="2">LEGE 07310</strain>
    </source>
</reference>
<proteinExistence type="predicted"/>
<dbReference type="RefSeq" id="WP_193910577.1">
    <property type="nucleotide sequence ID" value="NZ_JADEXG010000059.1"/>
</dbReference>
<feature type="compositionally biased region" description="Low complexity" evidence="1">
    <location>
        <begin position="321"/>
        <end position="330"/>
    </location>
</feature>
<dbReference type="AlphaFoldDB" id="A0A8J7ATN1"/>
<feature type="compositionally biased region" description="Pro residues" evidence="1">
    <location>
        <begin position="502"/>
        <end position="514"/>
    </location>
</feature>
<dbReference type="EMBL" id="JADEXG010000059">
    <property type="protein sequence ID" value="MBE9079524.1"/>
    <property type="molecule type" value="Genomic_DNA"/>
</dbReference>